<dbReference type="EMBL" id="JACHNC010000001">
    <property type="protein sequence ID" value="MBB4752938.1"/>
    <property type="molecule type" value="Genomic_DNA"/>
</dbReference>
<protein>
    <submittedName>
        <fullName evidence="1">Uncharacterized protein</fullName>
    </submittedName>
</protein>
<dbReference type="AlphaFoldDB" id="A0A7W7HLW7"/>
<proteinExistence type="predicted"/>
<organism evidence="1 2">
    <name type="scientific">Actinoplanes lobatus</name>
    <dbReference type="NCBI Taxonomy" id="113568"/>
    <lineage>
        <taxon>Bacteria</taxon>
        <taxon>Bacillati</taxon>
        <taxon>Actinomycetota</taxon>
        <taxon>Actinomycetes</taxon>
        <taxon>Micromonosporales</taxon>
        <taxon>Micromonosporaceae</taxon>
        <taxon>Actinoplanes</taxon>
    </lineage>
</organism>
<evidence type="ECO:0000313" key="2">
    <source>
        <dbReference type="Proteomes" id="UP000590511"/>
    </source>
</evidence>
<dbReference type="RefSeq" id="WP_229807258.1">
    <property type="nucleotide sequence ID" value="NZ_BOMP01000034.1"/>
</dbReference>
<comment type="caution">
    <text evidence="1">The sequence shown here is derived from an EMBL/GenBank/DDBJ whole genome shotgun (WGS) entry which is preliminary data.</text>
</comment>
<gene>
    <name evidence="1" type="ORF">BJ964_007099</name>
</gene>
<dbReference type="Proteomes" id="UP000590511">
    <property type="component" value="Unassembled WGS sequence"/>
</dbReference>
<accession>A0A7W7HLW7</accession>
<reference evidence="1 2" key="1">
    <citation type="submission" date="2020-08" db="EMBL/GenBank/DDBJ databases">
        <title>Sequencing the genomes of 1000 actinobacteria strains.</title>
        <authorList>
            <person name="Klenk H.-P."/>
        </authorList>
    </citation>
    <scope>NUCLEOTIDE SEQUENCE [LARGE SCALE GENOMIC DNA]</scope>
    <source>
        <strain evidence="1 2">DSM 43150</strain>
    </source>
</reference>
<evidence type="ECO:0000313" key="1">
    <source>
        <dbReference type="EMBL" id="MBB4752938.1"/>
    </source>
</evidence>
<name>A0A7W7HLW7_9ACTN</name>
<sequence length="101" mass="11209">MSEAFNSHARLYDLMFPGSGPAIDFYRADANRHGGHVPELGCSARQYRRVDGVDQPLTEDDVGRGVVHLYGDHSTPPARSPGQRLHWPNPAWKNQVKAAQC</sequence>